<feature type="transmembrane region" description="Helical" evidence="9">
    <location>
        <begin position="246"/>
        <end position="276"/>
    </location>
</feature>
<keyword evidence="11" id="KW-1185">Reference proteome</keyword>
<proteinExistence type="inferred from homology"/>
<dbReference type="AlphaFoldDB" id="A0A3E1YHQ2"/>
<feature type="transmembrane region" description="Helical" evidence="9">
    <location>
        <begin position="283"/>
        <end position="302"/>
    </location>
</feature>
<comment type="similarity">
    <text evidence="2">Belongs to the autoinducer-2 exporter (AI-2E) (TC 2.A.86) family.</text>
</comment>
<protein>
    <submittedName>
        <fullName evidence="10">AI-2E family transporter</fullName>
    </submittedName>
</protein>
<dbReference type="Pfam" id="PF01594">
    <property type="entry name" value="AI-2E_transport"/>
    <property type="match status" value="1"/>
</dbReference>
<keyword evidence="6 9" id="KW-1133">Transmembrane helix</keyword>
<evidence type="ECO:0000256" key="9">
    <source>
        <dbReference type="SAM" id="Phobius"/>
    </source>
</evidence>
<feature type="transmembrane region" description="Helical" evidence="9">
    <location>
        <begin position="314"/>
        <end position="343"/>
    </location>
</feature>
<evidence type="ECO:0000256" key="3">
    <source>
        <dbReference type="ARBA" id="ARBA00022448"/>
    </source>
</evidence>
<sequence>MPAKKDLISLAKVQIAMNEFKLPFNARLTFTLFSIILVIYIAHTGSNIIIPLTFATLIAIGLLPVVHQLEKWRFPRGLAAFLAVLLFIIMIGLVTMLLGTQMASFISDFPTLEQKLFQLIANTQDWINHQFHVDSGTQLSYIEKAMAGTIGTATSFISQTFLSVSSLLVFIVFMFLYAFFILYYRRLLIAFLIGLFTEEHRDKLLKVIASTRSVIKSYLGGLVIEMVIVAVLNTTVFLILGIKYAILLGVMAAIFNIIPYVGILTAAVLTILVTLATGTPVQALQAGIVLFLVHLLDSNVLFPSIVGSKVRINALVTIIGVVLGNMLWGIPGMFLAIPIIAIIKIICENIPEVTPWVLLLGDETSPSKRIKQVKEQKEKTAEENIDNIDPKE</sequence>
<evidence type="ECO:0000313" key="10">
    <source>
        <dbReference type="EMBL" id="RFS26864.1"/>
    </source>
</evidence>
<evidence type="ECO:0000256" key="1">
    <source>
        <dbReference type="ARBA" id="ARBA00004651"/>
    </source>
</evidence>
<evidence type="ECO:0000256" key="4">
    <source>
        <dbReference type="ARBA" id="ARBA00022475"/>
    </source>
</evidence>
<organism evidence="10 11">
    <name type="scientific">Chitinophaga silvatica</name>
    <dbReference type="NCBI Taxonomy" id="2282649"/>
    <lineage>
        <taxon>Bacteria</taxon>
        <taxon>Pseudomonadati</taxon>
        <taxon>Bacteroidota</taxon>
        <taxon>Chitinophagia</taxon>
        <taxon>Chitinophagales</taxon>
        <taxon>Chitinophagaceae</taxon>
        <taxon>Chitinophaga</taxon>
    </lineage>
</organism>
<comment type="caution">
    <text evidence="10">The sequence shown here is derived from an EMBL/GenBank/DDBJ whole genome shotgun (WGS) entry which is preliminary data.</text>
</comment>
<evidence type="ECO:0000256" key="8">
    <source>
        <dbReference type="SAM" id="MobiDB-lite"/>
    </source>
</evidence>
<feature type="transmembrane region" description="Helical" evidence="9">
    <location>
        <begin position="78"/>
        <end position="99"/>
    </location>
</feature>
<dbReference type="GO" id="GO:0055085">
    <property type="term" value="P:transmembrane transport"/>
    <property type="evidence" value="ECO:0007669"/>
    <property type="project" value="TreeGrafter"/>
</dbReference>
<evidence type="ECO:0000313" key="11">
    <source>
        <dbReference type="Proteomes" id="UP000260644"/>
    </source>
</evidence>
<name>A0A3E1YHQ2_9BACT</name>
<dbReference type="EMBL" id="QPMM01000001">
    <property type="protein sequence ID" value="RFS26864.1"/>
    <property type="molecule type" value="Genomic_DNA"/>
</dbReference>
<evidence type="ECO:0000256" key="7">
    <source>
        <dbReference type="ARBA" id="ARBA00023136"/>
    </source>
</evidence>
<keyword evidence="5 9" id="KW-0812">Transmembrane</keyword>
<dbReference type="InterPro" id="IPR002549">
    <property type="entry name" value="AI-2E-like"/>
</dbReference>
<keyword evidence="3" id="KW-0813">Transport</keyword>
<feature type="transmembrane region" description="Helical" evidence="9">
    <location>
        <begin position="48"/>
        <end position="66"/>
    </location>
</feature>
<accession>A0A3E1YHQ2</accession>
<feature type="transmembrane region" description="Helical" evidence="9">
    <location>
        <begin position="167"/>
        <end position="197"/>
    </location>
</feature>
<feature type="compositionally biased region" description="Basic and acidic residues" evidence="8">
    <location>
        <begin position="372"/>
        <end position="392"/>
    </location>
</feature>
<evidence type="ECO:0000256" key="5">
    <source>
        <dbReference type="ARBA" id="ARBA00022692"/>
    </source>
</evidence>
<keyword evidence="7 9" id="KW-0472">Membrane</keyword>
<feature type="transmembrane region" description="Helical" evidence="9">
    <location>
        <begin position="218"/>
        <end position="240"/>
    </location>
</feature>
<comment type="subcellular location">
    <subcellularLocation>
        <location evidence="1">Cell membrane</location>
        <topology evidence="1">Multi-pass membrane protein</topology>
    </subcellularLocation>
</comment>
<feature type="region of interest" description="Disordered" evidence="8">
    <location>
        <begin position="370"/>
        <end position="392"/>
    </location>
</feature>
<keyword evidence="4" id="KW-1003">Cell membrane</keyword>
<gene>
    <name evidence="10" type="ORF">DVR12_03505</name>
</gene>
<reference evidence="10 11" key="1">
    <citation type="submission" date="2018-07" db="EMBL/GenBank/DDBJ databases">
        <title>Chitinophaga K2CV101002-2 sp. nov., isolated from a monsoon evergreen broad-leaved forest soil.</title>
        <authorList>
            <person name="Lv Y."/>
        </authorList>
    </citation>
    <scope>NUCLEOTIDE SEQUENCE [LARGE SCALE GENOMIC DNA]</scope>
    <source>
        <strain evidence="10 11">GDMCC 1.1288</strain>
    </source>
</reference>
<evidence type="ECO:0000256" key="2">
    <source>
        <dbReference type="ARBA" id="ARBA00009773"/>
    </source>
</evidence>
<dbReference type="PANTHER" id="PTHR21716:SF53">
    <property type="entry name" value="PERMEASE PERM-RELATED"/>
    <property type="match status" value="1"/>
</dbReference>
<feature type="transmembrane region" description="Helical" evidence="9">
    <location>
        <begin position="24"/>
        <end position="42"/>
    </location>
</feature>
<dbReference type="PANTHER" id="PTHR21716">
    <property type="entry name" value="TRANSMEMBRANE PROTEIN"/>
    <property type="match status" value="1"/>
</dbReference>
<dbReference type="Proteomes" id="UP000260644">
    <property type="component" value="Unassembled WGS sequence"/>
</dbReference>
<evidence type="ECO:0000256" key="6">
    <source>
        <dbReference type="ARBA" id="ARBA00022989"/>
    </source>
</evidence>
<dbReference type="GO" id="GO:0005886">
    <property type="term" value="C:plasma membrane"/>
    <property type="evidence" value="ECO:0007669"/>
    <property type="project" value="UniProtKB-SubCell"/>
</dbReference>